<gene>
    <name evidence="1" type="ORF">ACFSL2_20590</name>
</gene>
<reference evidence="2" key="1">
    <citation type="journal article" date="2019" name="Int. J. Syst. Evol. Microbiol.">
        <title>The Global Catalogue of Microorganisms (GCM) 10K type strain sequencing project: providing services to taxonomists for standard genome sequencing and annotation.</title>
        <authorList>
            <consortium name="The Broad Institute Genomics Platform"/>
            <consortium name="The Broad Institute Genome Sequencing Center for Infectious Disease"/>
            <person name="Wu L."/>
            <person name="Ma J."/>
        </authorList>
    </citation>
    <scope>NUCLEOTIDE SEQUENCE [LARGE SCALE GENOMIC DNA]</scope>
    <source>
        <strain evidence="2">CCM 7043</strain>
    </source>
</reference>
<evidence type="ECO:0000313" key="1">
    <source>
        <dbReference type="EMBL" id="MFD2027906.1"/>
    </source>
</evidence>
<dbReference type="Gene3D" id="2.130.10.10">
    <property type="entry name" value="YVTN repeat-like/Quinoprotein amine dehydrogenase"/>
    <property type="match status" value="2"/>
</dbReference>
<comment type="caution">
    <text evidence="1">The sequence shown here is derived from an EMBL/GenBank/DDBJ whole genome shotgun (WGS) entry which is preliminary data.</text>
</comment>
<protein>
    <submittedName>
        <fullName evidence="1">F510_1955 family glycosylhydrolase</fullName>
    </submittedName>
</protein>
<keyword evidence="2" id="KW-1185">Reference proteome</keyword>
<dbReference type="InterPro" id="IPR054817">
    <property type="entry name" value="Glycosyl_F510_1955-like"/>
</dbReference>
<dbReference type="EMBL" id="JBHUHF010000001">
    <property type="protein sequence ID" value="MFD2027906.1"/>
    <property type="molecule type" value="Genomic_DNA"/>
</dbReference>
<dbReference type="Proteomes" id="UP001597338">
    <property type="component" value="Unassembled WGS sequence"/>
</dbReference>
<accession>A0ABW4VB80</accession>
<proteinExistence type="predicted"/>
<organism evidence="1 2">
    <name type="scientific">Promicromonospora aerolata</name>
    <dbReference type="NCBI Taxonomy" id="195749"/>
    <lineage>
        <taxon>Bacteria</taxon>
        <taxon>Bacillati</taxon>
        <taxon>Actinomycetota</taxon>
        <taxon>Actinomycetes</taxon>
        <taxon>Micrococcales</taxon>
        <taxon>Promicromonosporaceae</taxon>
        <taxon>Promicromonospora</taxon>
    </lineage>
</organism>
<name>A0ABW4VB80_9MICO</name>
<dbReference type="InterPro" id="IPR015943">
    <property type="entry name" value="WD40/YVTN_repeat-like_dom_sf"/>
</dbReference>
<dbReference type="RefSeq" id="WP_377199623.1">
    <property type="nucleotide sequence ID" value="NZ_JBHUHF010000001.1"/>
</dbReference>
<evidence type="ECO:0000313" key="2">
    <source>
        <dbReference type="Proteomes" id="UP001597338"/>
    </source>
</evidence>
<dbReference type="SUPFAM" id="SSF110296">
    <property type="entry name" value="Oligoxyloglucan reducing end-specific cellobiohydrolase"/>
    <property type="match status" value="1"/>
</dbReference>
<sequence length="300" mass="31009">MARPRPVAMIVAVMLALGLVVAALMIPRLAADNLLRGDDDGDGHAHGDAGGGAAPKMEHIHGIGIDPHDGAVYAGTHYGLFRVADGDVTRVGDRVQDYMGFTVAGPGQFLASGHPGEGQGGPSSVGLIESTDAGQTWETLSLSGAADFHALEYRHDRVYGLNSMTGQLLVSGDKRSWEELTRAEIADFAVSPEDPDVLVATTEDGLTRSTDAAATFEVVESAPVLIFVSWAEDGTLAGVTPDGVVHTASGPGGEWTERAALPGRPEALTIDSATNVYAAADGTVLVSTDGGDTFSSMLDQ</sequence>
<dbReference type="NCBIfam" id="NF045728">
    <property type="entry name" value="glycosyl_F510_1955"/>
    <property type="match status" value="1"/>
</dbReference>